<keyword evidence="2" id="KW-1185">Reference proteome</keyword>
<dbReference type="HOGENOM" id="CLU_2443612_0_0_1"/>
<dbReference type="PANTHER" id="PTHR46585">
    <property type="entry name" value="INTEGRASE CORE DOMAIN CONTAINING PROTEIN"/>
    <property type="match status" value="1"/>
</dbReference>
<organism evidence="1 2">
    <name type="scientific">Strigamia maritima</name>
    <name type="common">European centipede</name>
    <name type="synonym">Geophilus maritimus</name>
    <dbReference type="NCBI Taxonomy" id="126957"/>
    <lineage>
        <taxon>Eukaryota</taxon>
        <taxon>Metazoa</taxon>
        <taxon>Ecdysozoa</taxon>
        <taxon>Arthropoda</taxon>
        <taxon>Myriapoda</taxon>
        <taxon>Chilopoda</taxon>
        <taxon>Pleurostigmophora</taxon>
        <taxon>Geophilomorpha</taxon>
        <taxon>Linotaeniidae</taxon>
        <taxon>Strigamia</taxon>
    </lineage>
</organism>
<dbReference type="STRING" id="126957.T1IHD0"/>
<reference evidence="2" key="1">
    <citation type="submission" date="2011-05" db="EMBL/GenBank/DDBJ databases">
        <authorList>
            <person name="Richards S.R."/>
            <person name="Qu J."/>
            <person name="Jiang H."/>
            <person name="Jhangiani S.N."/>
            <person name="Agravi P."/>
            <person name="Goodspeed R."/>
            <person name="Gross S."/>
            <person name="Mandapat C."/>
            <person name="Jackson L."/>
            <person name="Mathew T."/>
            <person name="Pu L."/>
            <person name="Thornton R."/>
            <person name="Saada N."/>
            <person name="Wilczek-Boney K.B."/>
            <person name="Lee S."/>
            <person name="Kovar C."/>
            <person name="Wu Y."/>
            <person name="Scherer S.E."/>
            <person name="Worley K.C."/>
            <person name="Muzny D.M."/>
            <person name="Gibbs R."/>
        </authorList>
    </citation>
    <scope>NUCLEOTIDE SEQUENCE</scope>
    <source>
        <strain evidence="2">Brora</strain>
    </source>
</reference>
<dbReference type="EMBL" id="JH429868">
    <property type="status" value="NOT_ANNOTATED_CDS"/>
    <property type="molecule type" value="Genomic_DNA"/>
</dbReference>
<reference evidence="1" key="2">
    <citation type="submission" date="2015-02" db="UniProtKB">
        <authorList>
            <consortium name="EnsemblMetazoa"/>
        </authorList>
    </citation>
    <scope>IDENTIFICATION</scope>
</reference>
<dbReference type="PANTHER" id="PTHR46585:SF1">
    <property type="entry name" value="CHROMO DOMAIN-CONTAINING PROTEIN"/>
    <property type="match status" value="1"/>
</dbReference>
<accession>T1IHD0</accession>
<name>T1IHD0_STRMM</name>
<dbReference type="OMA" id="YNASPHK"/>
<proteinExistence type="predicted"/>
<dbReference type="AlphaFoldDB" id="T1IHD0"/>
<dbReference type="PhylomeDB" id="T1IHD0"/>
<dbReference type="Proteomes" id="UP000014500">
    <property type="component" value="Unassembled WGS sequence"/>
</dbReference>
<protein>
    <submittedName>
        <fullName evidence="1">Uncharacterized protein</fullName>
    </submittedName>
</protein>
<evidence type="ECO:0000313" key="1">
    <source>
        <dbReference type="EnsemblMetazoa" id="SMAR000241-PA"/>
    </source>
</evidence>
<evidence type="ECO:0000313" key="2">
    <source>
        <dbReference type="Proteomes" id="UP000014500"/>
    </source>
</evidence>
<dbReference type="EnsemblMetazoa" id="SMAR000241-RA">
    <property type="protein sequence ID" value="SMAR000241-PA"/>
    <property type="gene ID" value="SMAR000241"/>
</dbReference>
<sequence length="90" mass="10814">MWKWFTLTGKRHYLDKLQDIVDAYNASPHKSLVNMTSNEVTRFNKLDLWHMLYGGQEEKTMRWKKAKLKIGHHVRISRARMTFQKGYKGM</sequence>